<dbReference type="OrthoDB" id="9785836at2"/>
<feature type="transmembrane region" description="Helical" evidence="7">
    <location>
        <begin position="80"/>
        <end position="104"/>
    </location>
</feature>
<sequence length="307" mass="34994">MVRKRNLLFYLVQNRPFLLMILPAVLFFILFSYLPMAGIIVAFKNFRFDRGIFGSDWNGINNFRFLFLSGQIWNIFKNTFFYNVAFIVTGTVIQVGVAVLLSELSSKFMSRFSQSLMFLPYFISWVIVGAFFYNLFNFDYGLVNAVLKALGLDPVDVYSSPGMWKYILVFFNNWKWIGYGSVLYLGAILSIDEEMYEAADIDGANVFQKIFRITLPNIVPTVIIMVLLQVGNVFRGDFGMFYQLVGNNGNLYDATDIIDTYVFRALSQMGDIPMSSAAACVQSVMCFLTISVVNGIVRKFSKENALY</sequence>
<evidence type="ECO:0000256" key="7">
    <source>
        <dbReference type="RuleBase" id="RU363032"/>
    </source>
</evidence>
<gene>
    <name evidence="9" type="ORF">EJC50_04830</name>
</gene>
<feature type="transmembrane region" description="Helical" evidence="7">
    <location>
        <begin position="276"/>
        <end position="297"/>
    </location>
</feature>
<comment type="subcellular location">
    <subcellularLocation>
        <location evidence="1 7">Cell membrane</location>
        <topology evidence="1 7">Multi-pass membrane protein</topology>
    </subcellularLocation>
</comment>
<feature type="transmembrane region" description="Helical" evidence="7">
    <location>
        <begin position="116"/>
        <end position="136"/>
    </location>
</feature>
<feature type="domain" description="ABC transmembrane type-1" evidence="8">
    <location>
        <begin position="76"/>
        <end position="293"/>
    </location>
</feature>
<dbReference type="GO" id="GO:0005886">
    <property type="term" value="C:plasma membrane"/>
    <property type="evidence" value="ECO:0007669"/>
    <property type="project" value="UniProtKB-SubCell"/>
</dbReference>
<comment type="similarity">
    <text evidence="7">Belongs to the binding-protein-dependent transport system permease family.</text>
</comment>
<dbReference type="Proteomes" id="UP000272528">
    <property type="component" value="Chromosome"/>
</dbReference>
<name>A0A3Q8X2M5_9BACL</name>
<keyword evidence="5 7" id="KW-1133">Transmembrane helix</keyword>
<accession>A0A3Q8X2M5</accession>
<keyword evidence="10" id="KW-1185">Reference proteome</keyword>
<dbReference type="CDD" id="cd06261">
    <property type="entry name" value="TM_PBP2"/>
    <property type="match status" value="1"/>
</dbReference>
<evidence type="ECO:0000313" key="9">
    <source>
        <dbReference type="EMBL" id="AZN39068.1"/>
    </source>
</evidence>
<organism evidence="9 10">
    <name type="scientific">Paenibacillus albus</name>
    <dbReference type="NCBI Taxonomy" id="2495582"/>
    <lineage>
        <taxon>Bacteria</taxon>
        <taxon>Bacillati</taxon>
        <taxon>Bacillota</taxon>
        <taxon>Bacilli</taxon>
        <taxon>Bacillales</taxon>
        <taxon>Paenibacillaceae</taxon>
        <taxon>Paenibacillus</taxon>
    </lineage>
</organism>
<proteinExistence type="inferred from homology"/>
<keyword evidence="4 7" id="KW-0812">Transmembrane</keyword>
<evidence type="ECO:0000313" key="10">
    <source>
        <dbReference type="Proteomes" id="UP000272528"/>
    </source>
</evidence>
<dbReference type="PANTHER" id="PTHR43227">
    <property type="entry name" value="BLL4140 PROTEIN"/>
    <property type="match status" value="1"/>
</dbReference>
<dbReference type="InterPro" id="IPR000515">
    <property type="entry name" value="MetI-like"/>
</dbReference>
<keyword evidence="2 7" id="KW-0813">Transport</keyword>
<dbReference type="PANTHER" id="PTHR43227:SF11">
    <property type="entry name" value="BLL4140 PROTEIN"/>
    <property type="match status" value="1"/>
</dbReference>
<dbReference type="AlphaFoldDB" id="A0A3Q8X2M5"/>
<reference evidence="10" key="1">
    <citation type="submission" date="2018-12" db="EMBL/GenBank/DDBJ databases">
        <title>Genome sequence of Peanibacillus sp.</title>
        <authorList>
            <person name="Subramani G."/>
            <person name="Srinivasan S."/>
            <person name="Kim M.K."/>
        </authorList>
    </citation>
    <scope>NUCLEOTIDE SEQUENCE [LARGE SCALE GENOMIC DNA]</scope>
    <source>
        <strain evidence="10">18JY67-1</strain>
    </source>
</reference>
<feature type="transmembrane region" description="Helical" evidence="7">
    <location>
        <begin position="21"/>
        <end position="43"/>
    </location>
</feature>
<evidence type="ECO:0000256" key="3">
    <source>
        <dbReference type="ARBA" id="ARBA00022475"/>
    </source>
</evidence>
<evidence type="ECO:0000256" key="6">
    <source>
        <dbReference type="ARBA" id="ARBA00023136"/>
    </source>
</evidence>
<dbReference type="InterPro" id="IPR050809">
    <property type="entry name" value="UgpAE/MalFG_permease"/>
</dbReference>
<dbReference type="PROSITE" id="PS50928">
    <property type="entry name" value="ABC_TM1"/>
    <property type="match status" value="1"/>
</dbReference>
<dbReference type="KEGG" id="palb:EJC50_04830"/>
<feature type="transmembrane region" description="Helical" evidence="7">
    <location>
        <begin position="210"/>
        <end position="230"/>
    </location>
</feature>
<evidence type="ECO:0000256" key="5">
    <source>
        <dbReference type="ARBA" id="ARBA00022989"/>
    </source>
</evidence>
<evidence type="ECO:0000259" key="8">
    <source>
        <dbReference type="PROSITE" id="PS50928"/>
    </source>
</evidence>
<dbReference type="RefSeq" id="WP_126013078.1">
    <property type="nucleotide sequence ID" value="NZ_CP034437.1"/>
</dbReference>
<dbReference type="InterPro" id="IPR035906">
    <property type="entry name" value="MetI-like_sf"/>
</dbReference>
<evidence type="ECO:0000256" key="1">
    <source>
        <dbReference type="ARBA" id="ARBA00004651"/>
    </source>
</evidence>
<dbReference type="Gene3D" id="1.10.3720.10">
    <property type="entry name" value="MetI-like"/>
    <property type="match status" value="1"/>
</dbReference>
<dbReference type="EMBL" id="CP034437">
    <property type="protein sequence ID" value="AZN39068.1"/>
    <property type="molecule type" value="Genomic_DNA"/>
</dbReference>
<protein>
    <submittedName>
        <fullName evidence="9">Sugar ABC transporter permease</fullName>
    </submittedName>
</protein>
<feature type="transmembrane region" description="Helical" evidence="7">
    <location>
        <begin position="166"/>
        <end position="189"/>
    </location>
</feature>
<evidence type="ECO:0000256" key="2">
    <source>
        <dbReference type="ARBA" id="ARBA00022448"/>
    </source>
</evidence>
<keyword evidence="3" id="KW-1003">Cell membrane</keyword>
<evidence type="ECO:0000256" key="4">
    <source>
        <dbReference type="ARBA" id="ARBA00022692"/>
    </source>
</evidence>
<dbReference type="Pfam" id="PF00528">
    <property type="entry name" value="BPD_transp_1"/>
    <property type="match status" value="1"/>
</dbReference>
<keyword evidence="6 7" id="KW-0472">Membrane</keyword>
<dbReference type="GO" id="GO:0055085">
    <property type="term" value="P:transmembrane transport"/>
    <property type="evidence" value="ECO:0007669"/>
    <property type="project" value="InterPro"/>
</dbReference>
<dbReference type="SUPFAM" id="SSF161098">
    <property type="entry name" value="MetI-like"/>
    <property type="match status" value="1"/>
</dbReference>